<proteinExistence type="inferred from homology"/>
<dbReference type="InterPro" id="IPR029063">
    <property type="entry name" value="SAM-dependent_MTases_sf"/>
</dbReference>
<evidence type="ECO:0000256" key="1">
    <source>
        <dbReference type="ARBA" id="ARBA00010815"/>
    </source>
</evidence>
<dbReference type="GO" id="GO:0008610">
    <property type="term" value="P:lipid biosynthetic process"/>
    <property type="evidence" value="ECO:0007669"/>
    <property type="project" value="InterPro"/>
</dbReference>
<evidence type="ECO:0000256" key="4">
    <source>
        <dbReference type="ARBA" id="ARBA00022691"/>
    </source>
</evidence>
<dbReference type="AlphaFoldDB" id="A0A231UUL4"/>
<comment type="similarity">
    <text evidence="1">Belongs to the CFA/CMAS family.</text>
</comment>
<keyword evidence="7" id="KW-1185">Reference proteome</keyword>
<sequence length="424" mass="47786">MKGPVHGIVERNIVRLVDGMIGTGTLIATLPGGKTFRFGPGGEPTVALTIHDRRALMSIIVHPDPAFPEAYMDGRVTIEHGDLLDFFQLLAPIERPATYPIPARMMRYARFAARRLSQWNGLSASLRNVKKHYDLSPAMYRRFLDADMQYSCAYFQNPDLSLEEAQIAKKRHIAAKLMIEPSMNVLDIGCGWGGMALTLADECGANVTGVTLSEEQLAVAKTRGAGRDDVRFELRDYRTLDRTYDRIVSVGMFEHVGIRNYGTFFRKAHDLLARDGVMLLHTIGRSEPPNVTSGFIHKYIFPGGYIPALSEVSSAIERAGLTITDVEILTTHYGDTLAEWRKRFHAARDAVLDEYDERFFRMWDLYLAASEAAFRFYNMVVFQIQIVRDKTVVPMSRDYIGQRERELTRAAGARSRYDVSSAAE</sequence>
<comment type="caution">
    <text evidence="6">The sequence shown here is derived from an EMBL/GenBank/DDBJ whole genome shotgun (WGS) entry which is preliminary data.</text>
</comment>
<evidence type="ECO:0000256" key="3">
    <source>
        <dbReference type="ARBA" id="ARBA00022679"/>
    </source>
</evidence>
<dbReference type="GO" id="GO:0032259">
    <property type="term" value="P:methylation"/>
    <property type="evidence" value="ECO:0007669"/>
    <property type="project" value="UniProtKB-KW"/>
</dbReference>
<dbReference type="PIRSF" id="PIRSF003085">
    <property type="entry name" value="CMAS"/>
    <property type="match status" value="1"/>
</dbReference>
<accession>A0A231UUL4</accession>
<dbReference type="SUPFAM" id="SSF53335">
    <property type="entry name" value="S-adenosyl-L-methionine-dependent methyltransferases"/>
    <property type="match status" value="1"/>
</dbReference>
<evidence type="ECO:0000313" key="7">
    <source>
        <dbReference type="Proteomes" id="UP000215405"/>
    </source>
</evidence>
<evidence type="ECO:0000256" key="2">
    <source>
        <dbReference type="ARBA" id="ARBA00022603"/>
    </source>
</evidence>
<protein>
    <recommendedName>
        <fullName evidence="8">SAM-dependent methyltransferase</fullName>
    </recommendedName>
</protein>
<evidence type="ECO:0000313" key="6">
    <source>
        <dbReference type="EMBL" id="OXS99628.1"/>
    </source>
</evidence>
<dbReference type="Proteomes" id="UP000215405">
    <property type="component" value="Unassembled WGS sequence"/>
</dbReference>
<dbReference type="InterPro" id="IPR050723">
    <property type="entry name" value="CFA/CMAS"/>
</dbReference>
<keyword evidence="5" id="KW-0443">Lipid metabolism</keyword>
<organism evidence="6 7">
    <name type="scientific">Notoacmeibacter marinus</name>
    <dbReference type="NCBI Taxonomy" id="1876515"/>
    <lineage>
        <taxon>Bacteria</taxon>
        <taxon>Pseudomonadati</taxon>
        <taxon>Pseudomonadota</taxon>
        <taxon>Alphaproteobacteria</taxon>
        <taxon>Hyphomicrobiales</taxon>
        <taxon>Notoacmeibacteraceae</taxon>
        <taxon>Notoacmeibacter</taxon>
    </lineage>
</organism>
<keyword evidence="4" id="KW-0949">S-adenosyl-L-methionine</keyword>
<dbReference type="InterPro" id="IPR003333">
    <property type="entry name" value="CMAS"/>
</dbReference>
<name>A0A231UUL4_9HYPH</name>
<keyword evidence="3" id="KW-0808">Transferase</keyword>
<gene>
    <name evidence="6" type="ORF">B7H23_14255</name>
</gene>
<dbReference type="PANTHER" id="PTHR43667:SF1">
    <property type="entry name" value="CYCLOPROPANE-FATTY-ACYL-PHOSPHOLIPID SYNTHASE"/>
    <property type="match status" value="1"/>
</dbReference>
<dbReference type="Gene3D" id="3.40.50.150">
    <property type="entry name" value="Vaccinia Virus protein VP39"/>
    <property type="match status" value="1"/>
</dbReference>
<dbReference type="Pfam" id="PF02353">
    <property type="entry name" value="CMAS"/>
    <property type="match status" value="1"/>
</dbReference>
<evidence type="ECO:0008006" key="8">
    <source>
        <dbReference type="Google" id="ProtNLM"/>
    </source>
</evidence>
<dbReference type="PANTHER" id="PTHR43667">
    <property type="entry name" value="CYCLOPROPANE-FATTY-ACYL-PHOSPHOLIPID SYNTHASE"/>
    <property type="match status" value="1"/>
</dbReference>
<dbReference type="GO" id="GO:0008168">
    <property type="term" value="F:methyltransferase activity"/>
    <property type="evidence" value="ECO:0007669"/>
    <property type="project" value="UniProtKB-KW"/>
</dbReference>
<evidence type="ECO:0000256" key="5">
    <source>
        <dbReference type="ARBA" id="ARBA00023098"/>
    </source>
</evidence>
<dbReference type="CDD" id="cd02440">
    <property type="entry name" value="AdoMet_MTases"/>
    <property type="match status" value="1"/>
</dbReference>
<keyword evidence="2" id="KW-0489">Methyltransferase</keyword>
<reference evidence="7" key="1">
    <citation type="journal article" date="2017" name="Int. J. Syst. Evol. Microbiol.">
        <title>Notoacmeibacter marinus gen. nov., sp. nov., isolated from the gut of a limpet and proposal of Notoacmeibacteraceae fam. nov. in the order Rhizobiales of the class Alphaproteobacteria.</title>
        <authorList>
            <person name="Huang Z."/>
            <person name="Guo F."/>
            <person name="Lai Q."/>
        </authorList>
    </citation>
    <scope>NUCLEOTIDE SEQUENCE [LARGE SCALE GENOMIC DNA]</scope>
    <source>
        <strain evidence="7">XMTR2A4</strain>
    </source>
</reference>
<dbReference type="EMBL" id="NBYO01000003">
    <property type="protein sequence ID" value="OXS99628.1"/>
    <property type="molecule type" value="Genomic_DNA"/>
</dbReference>